<accession>A0A1M5HET2</accession>
<keyword evidence="1" id="KW-0812">Transmembrane</keyword>
<feature type="transmembrane region" description="Helical" evidence="1">
    <location>
        <begin position="94"/>
        <end position="113"/>
    </location>
</feature>
<dbReference type="RefSeq" id="WP_062182978.1">
    <property type="nucleotide sequence ID" value="NZ_BBXL01000019.1"/>
</dbReference>
<keyword evidence="3" id="KW-1185">Reference proteome</keyword>
<protein>
    <submittedName>
        <fullName evidence="2">Uncharacterized protein</fullName>
    </submittedName>
</protein>
<dbReference type="STRING" id="1346286.SAMN05444362_11644"/>
<reference evidence="3" key="1">
    <citation type="submission" date="2016-11" db="EMBL/GenBank/DDBJ databases">
        <authorList>
            <person name="Varghese N."/>
            <person name="Submissions S."/>
        </authorList>
    </citation>
    <scope>NUCLEOTIDE SEQUENCE [LARGE SCALE GENOMIC DNA]</scope>
    <source>
        <strain evidence="3">DSM 27370</strain>
    </source>
</reference>
<dbReference type="EMBL" id="FQUC01000016">
    <property type="protein sequence ID" value="SHG14431.1"/>
    <property type="molecule type" value="Genomic_DNA"/>
</dbReference>
<sequence>MKKQEDDKLKGLFNEMSFTEPSKGFENRLMQQINIVAAEKQKKRSLRNAIYNVLAMIGGVLAIIALPVVVFRLSGINLADYNYSIKLPDMQIDPLWILMGFSVLVLLIGDTLMRTRLKKKQH</sequence>
<dbReference type="AlphaFoldDB" id="A0A1M5HET2"/>
<dbReference type="Proteomes" id="UP000184480">
    <property type="component" value="Unassembled WGS sequence"/>
</dbReference>
<evidence type="ECO:0000313" key="3">
    <source>
        <dbReference type="Proteomes" id="UP000184480"/>
    </source>
</evidence>
<evidence type="ECO:0000256" key="1">
    <source>
        <dbReference type="SAM" id="Phobius"/>
    </source>
</evidence>
<name>A0A1M5HET2_9BACT</name>
<proteinExistence type="predicted"/>
<evidence type="ECO:0000313" key="2">
    <source>
        <dbReference type="EMBL" id="SHG14431.1"/>
    </source>
</evidence>
<gene>
    <name evidence="2" type="ORF">SAMN05444362_11644</name>
</gene>
<feature type="transmembrane region" description="Helical" evidence="1">
    <location>
        <begin position="49"/>
        <end position="74"/>
    </location>
</feature>
<keyword evidence="1" id="KW-1133">Transmembrane helix</keyword>
<dbReference type="OrthoDB" id="997401at2"/>
<organism evidence="2 3">
    <name type="scientific">Dysgonomonas macrotermitis</name>
    <dbReference type="NCBI Taxonomy" id="1346286"/>
    <lineage>
        <taxon>Bacteria</taxon>
        <taxon>Pseudomonadati</taxon>
        <taxon>Bacteroidota</taxon>
        <taxon>Bacteroidia</taxon>
        <taxon>Bacteroidales</taxon>
        <taxon>Dysgonomonadaceae</taxon>
        <taxon>Dysgonomonas</taxon>
    </lineage>
</organism>
<keyword evidence="1" id="KW-0472">Membrane</keyword>